<keyword evidence="1" id="KW-0472">Membrane</keyword>
<comment type="caution">
    <text evidence="4">The sequence shown here is derived from an EMBL/GenBank/DDBJ whole genome shotgun (WGS) entry which is preliminary data.</text>
</comment>
<organism evidence="4 5">
    <name type="scientific">Kurthia sibirica</name>
    <dbReference type="NCBI Taxonomy" id="202750"/>
    <lineage>
        <taxon>Bacteria</taxon>
        <taxon>Bacillati</taxon>
        <taxon>Bacillota</taxon>
        <taxon>Bacilli</taxon>
        <taxon>Bacillales</taxon>
        <taxon>Caryophanaceae</taxon>
        <taxon>Kurthia</taxon>
    </lineage>
</organism>
<dbReference type="Gene3D" id="3.30.70.270">
    <property type="match status" value="1"/>
</dbReference>
<dbReference type="InterPro" id="IPR029787">
    <property type="entry name" value="Nucleotide_cyclase"/>
</dbReference>
<dbReference type="InterPro" id="IPR008979">
    <property type="entry name" value="Galactose-bd-like_sf"/>
</dbReference>
<keyword evidence="2" id="KW-0732">Signal</keyword>
<dbReference type="OrthoDB" id="9759607at2"/>
<dbReference type="CDD" id="cd01949">
    <property type="entry name" value="GGDEF"/>
    <property type="match status" value="1"/>
</dbReference>
<reference evidence="4 5" key="1">
    <citation type="submission" date="2018-05" db="EMBL/GenBank/DDBJ databases">
        <title>Kurthia sibirica genome sequence.</title>
        <authorList>
            <person name="Maclea K.S."/>
            <person name="Goen A.E."/>
        </authorList>
    </citation>
    <scope>NUCLEOTIDE SEQUENCE [LARGE SCALE GENOMIC DNA]</scope>
    <source>
        <strain evidence="4 5">ATCC 49154</strain>
    </source>
</reference>
<dbReference type="InterPro" id="IPR043128">
    <property type="entry name" value="Rev_trsase/Diguanyl_cyclase"/>
</dbReference>
<dbReference type="SUPFAM" id="SSF49785">
    <property type="entry name" value="Galactose-binding domain-like"/>
    <property type="match status" value="1"/>
</dbReference>
<evidence type="ECO:0000256" key="1">
    <source>
        <dbReference type="SAM" id="Phobius"/>
    </source>
</evidence>
<evidence type="ECO:0000313" key="5">
    <source>
        <dbReference type="Proteomes" id="UP000245938"/>
    </source>
</evidence>
<sequence>MKKIVAMTVYICIFIIFSLPASANHQTELNIEDAKYSDFKTTLDGQWLYFEHQLLTPQRAAIYYNIDAGHVVSVPHKFKMKTGTAQGYATYVTKLKLPKHFIGKRLTINIPFQYSAYQFYVNERLAMKNGVVGVSKKTSRQRLAPKNFSFTVPENQTILLTMQISNFDNIRGGFEKSVTIGNDKIMNASMYRQLFLYFFLFGSISLMAIFSILFSLFRRQDRVYLVFGLFCLSIVFRGLFAEPYLYTLILDPINWLVASKIAYVSAEISIFLYIVYVAQYFKNSIPKRFLQYNIIISIAMVIVTIISAQQIYQFLFSTVYSTLFLVYFYMLYCIIRKISWKDQNAVLTLIGMFIVFIGGIHDIYVVITSPNSTQYSFVLLGVFVAIQSFIFCRYFAKQWLKVEELNEELLQLNTTLDDKIQIRTQQLVETNIKLQKLAYLDGLTGAFNRHFFNKNLKNLFYKNKETGECLSVIIIDVDEFKRYNDYYGHVKGDALLKRLVEVLVDNLPLGAQFVRYGGEEFAVLLDNIQRDEAYAVAEKLRACIEEQHMEHKGRQFGEVTISVGGTTLCSNNYEDELELLSEADRQLYLAKTAGRNRVFFN</sequence>
<protein>
    <recommendedName>
        <fullName evidence="3">GGDEF domain-containing protein</fullName>
    </recommendedName>
</protein>
<dbReference type="EMBL" id="QFVR01000003">
    <property type="protein sequence ID" value="PWI26299.1"/>
    <property type="molecule type" value="Genomic_DNA"/>
</dbReference>
<keyword evidence="1" id="KW-0812">Transmembrane</keyword>
<feature type="transmembrane region" description="Helical" evidence="1">
    <location>
        <begin position="261"/>
        <end position="278"/>
    </location>
</feature>
<keyword evidence="5" id="KW-1185">Reference proteome</keyword>
<dbReference type="PROSITE" id="PS50887">
    <property type="entry name" value="GGDEF"/>
    <property type="match status" value="1"/>
</dbReference>
<accession>A0A2U3AP68</accession>
<dbReference type="InterPro" id="IPR050469">
    <property type="entry name" value="Diguanylate_Cyclase"/>
</dbReference>
<dbReference type="GO" id="GO:0052621">
    <property type="term" value="F:diguanylate cyclase activity"/>
    <property type="evidence" value="ECO:0007669"/>
    <property type="project" value="TreeGrafter"/>
</dbReference>
<dbReference type="PANTHER" id="PTHR45138">
    <property type="entry name" value="REGULATORY COMPONENTS OF SENSORY TRANSDUCTION SYSTEM"/>
    <property type="match status" value="1"/>
</dbReference>
<dbReference type="NCBIfam" id="TIGR00254">
    <property type="entry name" value="GGDEF"/>
    <property type="match status" value="1"/>
</dbReference>
<dbReference type="Pfam" id="PF00990">
    <property type="entry name" value="GGDEF"/>
    <property type="match status" value="1"/>
</dbReference>
<feature type="domain" description="GGDEF" evidence="3">
    <location>
        <begin position="468"/>
        <end position="601"/>
    </location>
</feature>
<dbReference type="RefSeq" id="WP_109304904.1">
    <property type="nucleotide sequence ID" value="NZ_BJUF01000046.1"/>
</dbReference>
<feature type="transmembrane region" description="Helical" evidence="1">
    <location>
        <begin position="314"/>
        <end position="334"/>
    </location>
</feature>
<dbReference type="Pfam" id="PF07695">
    <property type="entry name" value="7TMR-DISM_7TM"/>
    <property type="match status" value="1"/>
</dbReference>
<dbReference type="FunFam" id="3.30.70.270:FF:000001">
    <property type="entry name" value="Diguanylate cyclase domain protein"/>
    <property type="match status" value="1"/>
</dbReference>
<name>A0A2U3AP68_9BACL</name>
<evidence type="ECO:0000256" key="2">
    <source>
        <dbReference type="SAM" id="SignalP"/>
    </source>
</evidence>
<dbReference type="SMART" id="SM00267">
    <property type="entry name" value="GGDEF"/>
    <property type="match status" value="1"/>
</dbReference>
<dbReference type="SUPFAM" id="SSF55073">
    <property type="entry name" value="Nucleotide cyclase"/>
    <property type="match status" value="1"/>
</dbReference>
<dbReference type="InterPro" id="IPR011623">
    <property type="entry name" value="7TMR_DISM_rcpt_extracell_dom1"/>
</dbReference>
<feature type="chain" id="PRO_5015718368" description="GGDEF domain-containing protein" evidence="2">
    <location>
        <begin position="24"/>
        <end position="601"/>
    </location>
</feature>
<feature type="transmembrane region" description="Helical" evidence="1">
    <location>
        <begin position="373"/>
        <end position="396"/>
    </location>
</feature>
<dbReference type="PANTHER" id="PTHR45138:SF9">
    <property type="entry name" value="DIGUANYLATE CYCLASE DGCM-RELATED"/>
    <property type="match status" value="1"/>
</dbReference>
<feature type="signal peptide" evidence="2">
    <location>
        <begin position="1"/>
        <end position="23"/>
    </location>
</feature>
<feature type="transmembrane region" description="Helical" evidence="1">
    <location>
        <begin position="194"/>
        <end position="216"/>
    </location>
</feature>
<gene>
    <name evidence="4" type="ORF">DEX24_02900</name>
</gene>
<feature type="transmembrane region" description="Helical" evidence="1">
    <location>
        <begin position="346"/>
        <end position="367"/>
    </location>
</feature>
<dbReference type="Proteomes" id="UP000245938">
    <property type="component" value="Unassembled WGS sequence"/>
</dbReference>
<feature type="transmembrane region" description="Helical" evidence="1">
    <location>
        <begin position="290"/>
        <end position="308"/>
    </location>
</feature>
<proteinExistence type="predicted"/>
<evidence type="ECO:0000313" key="4">
    <source>
        <dbReference type="EMBL" id="PWI26299.1"/>
    </source>
</evidence>
<dbReference type="InterPro" id="IPR000160">
    <property type="entry name" value="GGDEF_dom"/>
</dbReference>
<dbReference type="AlphaFoldDB" id="A0A2U3AP68"/>
<keyword evidence="1" id="KW-1133">Transmembrane helix</keyword>
<evidence type="ECO:0000259" key="3">
    <source>
        <dbReference type="PROSITE" id="PS50887"/>
    </source>
</evidence>
<feature type="transmembrane region" description="Helical" evidence="1">
    <location>
        <begin position="223"/>
        <end position="241"/>
    </location>
</feature>